<dbReference type="PROSITE" id="PS00633">
    <property type="entry name" value="BROMODOMAIN_1"/>
    <property type="match status" value="1"/>
</dbReference>
<feature type="domain" description="Bromo" evidence="4">
    <location>
        <begin position="331"/>
        <end position="401"/>
    </location>
</feature>
<comment type="caution">
    <text evidence="5">The sequence shown here is derived from an EMBL/GenBank/DDBJ whole genome shotgun (WGS) entry which is preliminary data.</text>
</comment>
<dbReference type="InterPro" id="IPR009072">
    <property type="entry name" value="Histone-fold"/>
</dbReference>
<feature type="compositionally biased region" description="Polar residues" evidence="3">
    <location>
        <begin position="626"/>
        <end position="637"/>
    </location>
</feature>
<keyword evidence="6" id="KW-1185">Reference proteome</keyword>
<feature type="region of interest" description="Disordered" evidence="3">
    <location>
        <begin position="88"/>
        <end position="200"/>
    </location>
</feature>
<dbReference type="Pfam" id="PF00439">
    <property type="entry name" value="Bromodomain"/>
    <property type="match status" value="1"/>
</dbReference>
<organism evidence="5 6">
    <name type="scientific">Tothia fuscella</name>
    <dbReference type="NCBI Taxonomy" id="1048955"/>
    <lineage>
        <taxon>Eukaryota</taxon>
        <taxon>Fungi</taxon>
        <taxon>Dikarya</taxon>
        <taxon>Ascomycota</taxon>
        <taxon>Pezizomycotina</taxon>
        <taxon>Dothideomycetes</taxon>
        <taxon>Pleosporomycetidae</taxon>
        <taxon>Venturiales</taxon>
        <taxon>Cylindrosympodiaceae</taxon>
        <taxon>Tothia</taxon>
    </lineage>
</organism>
<keyword evidence="1 2" id="KW-0103">Bromodomain</keyword>
<feature type="compositionally biased region" description="Polar residues" evidence="3">
    <location>
        <begin position="97"/>
        <end position="106"/>
    </location>
</feature>
<dbReference type="PRINTS" id="PR00503">
    <property type="entry name" value="BROMODOMAIN"/>
</dbReference>
<dbReference type="OrthoDB" id="21449at2759"/>
<feature type="compositionally biased region" description="Acidic residues" evidence="3">
    <location>
        <begin position="442"/>
        <end position="455"/>
    </location>
</feature>
<evidence type="ECO:0000313" key="6">
    <source>
        <dbReference type="Proteomes" id="UP000800235"/>
    </source>
</evidence>
<dbReference type="GO" id="GO:0006357">
    <property type="term" value="P:regulation of transcription by RNA polymerase II"/>
    <property type="evidence" value="ECO:0007669"/>
    <property type="project" value="TreeGrafter"/>
</dbReference>
<feature type="compositionally biased region" description="Polar residues" evidence="3">
    <location>
        <begin position="139"/>
        <end position="148"/>
    </location>
</feature>
<evidence type="ECO:0000256" key="1">
    <source>
        <dbReference type="ARBA" id="ARBA00023117"/>
    </source>
</evidence>
<feature type="compositionally biased region" description="Basic residues" evidence="3">
    <location>
        <begin position="460"/>
        <end position="470"/>
    </location>
</feature>
<dbReference type="SMART" id="SM00297">
    <property type="entry name" value="BROMO"/>
    <property type="match status" value="1"/>
</dbReference>
<dbReference type="InterPro" id="IPR018359">
    <property type="entry name" value="Bromodomain_CS"/>
</dbReference>
<accession>A0A9P4NY56</accession>
<dbReference type="InterPro" id="IPR001487">
    <property type="entry name" value="Bromodomain"/>
</dbReference>
<reference evidence="5" key="1">
    <citation type="journal article" date="2020" name="Stud. Mycol.">
        <title>101 Dothideomycetes genomes: a test case for predicting lifestyles and emergence of pathogens.</title>
        <authorList>
            <person name="Haridas S."/>
            <person name="Albert R."/>
            <person name="Binder M."/>
            <person name="Bloem J."/>
            <person name="Labutti K."/>
            <person name="Salamov A."/>
            <person name="Andreopoulos B."/>
            <person name="Baker S."/>
            <person name="Barry K."/>
            <person name="Bills G."/>
            <person name="Bluhm B."/>
            <person name="Cannon C."/>
            <person name="Castanera R."/>
            <person name="Culley D."/>
            <person name="Daum C."/>
            <person name="Ezra D."/>
            <person name="Gonzalez J."/>
            <person name="Henrissat B."/>
            <person name="Kuo A."/>
            <person name="Liang C."/>
            <person name="Lipzen A."/>
            <person name="Lutzoni F."/>
            <person name="Magnuson J."/>
            <person name="Mondo S."/>
            <person name="Nolan M."/>
            <person name="Ohm R."/>
            <person name="Pangilinan J."/>
            <person name="Park H.-J."/>
            <person name="Ramirez L."/>
            <person name="Alfaro M."/>
            <person name="Sun H."/>
            <person name="Tritt A."/>
            <person name="Yoshinaga Y."/>
            <person name="Zwiers L.-H."/>
            <person name="Turgeon B."/>
            <person name="Goodwin S."/>
            <person name="Spatafora J."/>
            <person name="Crous P."/>
            <person name="Grigoriev I."/>
        </authorList>
    </citation>
    <scope>NUCLEOTIDE SEQUENCE</scope>
    <source>
        <strain evidence="5">CBS 130266</strain>
    </source>
</reference>
<dbReference type="GO" id="GO:0000124">
    <property type="term" value="C:SAGA complex"/>
    <property type="evidence" value="ECO:0007669"/>
    <property type="project" value="InterPro"/>
</dbReference>
<dbReference type="InterPro" id="IPR036427">
    <property type="entry name" value="Bromodomain-like_sf"/>
</dbReference>
<protein>
    <recommendedName>
        <fullName evidence="4">Bromo domain-containing protein</fullName>
    </recommendedName>
</protein>
<dbReference type="Gene3D" id="1.20.920.10">
    <property type="entry name" value="Bromodomain-like"/>
    <property type="match status" value="1"/>
</dbReference>
<dbReference type="GO" id="GO:0046695">
    <property type="term" value="C:SLIK (SAGA-like) complex"/>
    <property type="evidence" value="ECO:0007669"/>
    <property type="project" value="InterPro"/>
</dbReference>
<dbReference type="PANTHER" id="PTHR47343">
    <property type="entry name" value="TRANSCRIPTIONAL ACTIVATOR SPT7"/>
    <property type="match status" value="1"/>
</dbReference>
<dbReference type="EMBL" id="MU007019">
    <property type="protein sequence ID" value="KAF2433830.1"/>
    <property type="molecule type" value="Genomic_DNA"/>
</dbReference>
<sequence>MNGYHISHSSSRNFPHGARPSSAHPFNPGRLRTPNITDSDMGGAATGNNGGVSAEGVAQDDARVLQFREHYLQSERRLAALFADKDALSDDPKADSHQTSGNSTQNATAPSSAPPKKPARTIDEDDYGDEDDEDGAEPGQTSPLQQKSALAASGRGFASPAAPLSPFNHKPPLHRLSSIDQAKHSDDVRRQAEESKEALEEAAKRSFHTLFYTLENDRVAMLEQQRIDELDRQVEAETSGQEPNGTGNAAVVAAPQQGSLSTANLGASSLMLKHLLARVDGQRHKVHANDTQLRRLISEVRKNRSKWASEDKVNQEELYEAAEKVLQELKAMTENSLPFLNKVSKREAPDYYNFIKNPMDIGSMMKKLKGFQYKSKKDFVDDLHLIWTNCLKYNTDPQHPLRKKALVMQKHTDRLVILIPDLVVRDRAEVEAEERRNASLDADLDGIEDSEDEEPIMASRGRKAPSKTGKKGNATTARKGPNTISEDTPVPDVKPQVLNMASNNSLRNNYLRADSDAPMENGFSTPPPGTLTPLMNGVIVNGAGGSQADASEGEGMGNINDLAVPTEEPELDDQVYQTWKQLTKKARASIAQDRNRMFRNDRINPEGPALLRSKAGMRRWMRQQKKNLPQEESSSDPATPETGKDAAQAVPGETLAEGMEEEDDTLLPDYYDPLSGIPEIPERLSWEEDANGNVVMHNEECLRMIPKGHFSMPQSILTQKMEANMRQMQETRKICAKIGVVKQMQLQAQMYSNQFQKYDPQPFIEVPAPPIVVSDDGPFMAPYVCRATLQRAVGKIFYHAGYEETQPAALEAVTDVAIQFFHGLVQSLNLYNESCKVKTPADGLVKGEPAYQRRFSYEETILHTLDENGVELDALESYVKDDVDRLGGKLGVMHERMRSHLADLLRPALDPNQTGPDGVGFNDQSEQFVGGDFAEDIGEDYFGFKELGLMEEFGLSSLSVPLHLLQNRMYNAHQSQNISAIAVSGTIMEPSAPFEPVTIENIGNEIGIVQQFFLNKLSVNNENPLIEDEDLPVKQRFPKPRLPPTGKITSPRKRPIREQQQMAKKKRKLEEGKEEVNGVIRQPGFVKPTGKLSLDVPTSKENVPDPEKGVDDDAPGMMSPESM</sequence>
<dbReference type="AlphaFoldDB" id="A0A9P4NY56"/>
<dbReference type="PANTHER" id="PTHR47343:SF1">
    <property type="entry name" value="TRANSCRIPTIONAL ACTIVATOR SPT7"/>
    <property type="match status" value="1"/>
</dbReference>
<dbReference type="GO" id="GO:0005198">
    <property type="term" value="F:structural molecule activity"/>
    <property type="evidence" value="ECO:0007669"/>
    <property type="project" value="TreeGrafter"/>
</dbReference>
<dbReference type="GO" id="GO:0006325">
    <property type="term" value="P:chromatin organization"/>
    <property type="evidence" value="ECO:0007669"/>
    <property type="project" value="UniProtKB-ARBA"/>
</dbReference>
<feature type="compositionally biased region" description="Basic and acidic residues" evidence="3">
    <location>
        <begin position="181"/>
        <end position="200"/>
    </location>
</feature>
<dbReference type="FunFam" id="1.10.20.10:FF:000072">
    <property type="entry name" value="Transcriptional activator spt7"/>
    <property type="match status" value="1"/>
</dbReference>
<feature type="compositionally biased region" description="Basic and acidic residues" evidence="3">
    <location>
        <begin position="1102"/>
        <end position="1111"/>
    </location>
</feature>
<evidence type="ECO:0000256" key="2">
    <source>
        <dbReference type="PROSITE-ProRule" id="PRU00035"/>
    </source>
</evidence>
<feature type="compositionally biased region" description="Acidic residues" evidence="3">
    <location>
        <begin position="123"/>
        <end position="136"/>
    </location>
</feature>
<feature type="region of interest" description="Disordered" evidence="3">
    <location>
        <begin position="596"/>
        <end position="647"/>
    </location>
</feature>
<feature type="region of interest" description="Disordered" evidence="3">
    <location>
        <begin position="1"/>
        <end position="55"/>
    </location>
</feature>
<dbReference type="CDD" id="cd22927">
    <property type="entry name" value="HFD_SPT7"/>
    <property type="match status" value="1"/>
</dbReference>
<feature type="region of interest" description="Disordered" evidence="3">
    <location>
        <begin position="431"/>
        <end position="494"/>
    </location>
</feature>
<dbReference type="PROSITE" id="PS50014">
    <property type="entry name" value="BROMODOMAIN_2"/>
    <property type="match status" value="1"/>
</dbReference>
<dbReference type="GO" id="GO:0046982">
    <property type="term" value="F:protein heterodimerization activity"/>
    <property type="evidence" value="ECO:0007669"/>
    <property type="project" value="InterPro"/>
</dbReference>
<name>A0A9P4NY56_9PEZI</name>
<feature type="region of interest" description="Disordered" evidence="3">
    <location>
        <begin position="1035"/>
        <end position="1123"/>
    </location>
</feature>
<dbReference type="SUPFAM" id="SSF47370">
    <property type="entry name" value="Bromodomain"/>
    <property type="match status" value="1"/>
</dbReference>
<gene>
    <name evidence="5" type="ORF">EJ08DRAFT_583263</name>
</gene>
<dbReference type="InterPro" id="IPR037782">
    <property type="entry name" value="Spt7"/>
</dbReference>
<dbReference type="Proteomes" id="UP000800235">
    <property type="component" value="Unassembled WGS sequence"/>
</dbReference>
<evidence type="ECO:0000313" key="5">
    <source>
        <dbReference type="EMBL" id="KAF2433830.1"/>
    </source>
</evidence>
<evidence type="ECO:0000256" key="3">
    <source>
        <dbReference type="SAM" id="MobiDB-lite"/>
    </source>
</evidence>
<dbReference type="Gene3D" id="1.10.20.10">
    <property type="entry name" value="Histone, subunit A"/>
    <property type="match status" value="1"/>
</dbReference>
<evidence type="ECO:0000259" key="4">
    <source>
        <dbReference type="PROSITE" id="PS50014"/>
    </source>
</evidence>
<proteinExistence type="predicted"/>
<feature type="compositionally biased region" description="Basic residues" evidence="3">
    <location>
        <begin position="615"/>
        <end position="625"/>
    </location>
</feature>